<feature type="transmembrane region" description="Helical" evidence="6">
    <location>
        <begin position="78"/>
        <end position="96"/>
    </location>
</feature>
<feature type="transmembrane region" description="Helical" evidence="6">
    <location>
        <begin position="174"/>
        <end position="191"/>
    </location>
</feature>
<evidence type="ECO:0000256" key="5">
    <source>
        <dbReference type="ARBA" id="ARBA00023136"/>
    </source>
</evidence>
<dbReference type="AlphaFoldDB" id="A0A1C2IHM3"/>
<dbReference type="GO" id="GO:0017004">
    <property type="term" value="P:cytochrome complex assembly"/>
    <property type="evidence" value="ECO:0007669"/>
    <property type="project" value="UniProtKB-KW"/>
</dbReference>
<keyword evidence="3" id="KW-0201">Cytochrome c-type biogenesis</keyword>
<feature type="transmembrane region" description="Helical" evidence="6">
    <location>
        <begin position="539"/>
        <end position="557"/>
    </location>
</feature>
<accession>A0A1C2IHM3</accession>
<comment type="subcellular location">
    <subcellularLocation>
        <location evidence="1">Membrane</location>
        <topology evidence="1">Multi-pass membrane protein</topology>
    </subcellularLocation>
</comment>
<evidence type="ECO:0000256" key="2">
    <source>
        <dbReference type="ARBA" id="ARBA00022692"/>
    </source>
</evidence>
<dbReference type="GO" id="GO:0016020">
    <property type="term" value="C:membrane"/>
    <property type="evidence" value="ECO:0007669"/>
    <property type="project" value="UniProtKB-SubCell"/>
</dbReference>
<dbReference type="eggNOG" id="COG1333">
    <property type="taxonomic scope" value="Bacteria"/>
</dbReference>
<keyword evidence="5 6" id="KW-0472">Membrane</keyword>
<proteinExistence type="predicted"/>
<dbReference type="RefSeq" id="WP_024895116.1">
    <property type="nucleotide sequence ID" value="NZ_LWRZ01000110.1"/>
</dbReference>
<feature type="transmembrane region" description="Helical" evidence="6">
    <location>
        <begin position="27"/>
        <end position="45"/>
    </location>
</feature>
<dbReference type="EMBL" id="LWSA01000040">
    <property type="protein sequence ID" value="OCX75476.1"/>
    <property type="molecule type" value="Genomic_DNA"/>
</dbReference>
<name>A0A1C2IHM3_ACITH</name>
<evidence type="ECO:0000256" key="4">
    <source>
        <dbReference type="ARBA" id="ARBA00022989"/>
    </source>
</evidence>
<gene>
    <name evidence="8" type="ORF">A6P07_04235</name>
</gene>
<dbReference type="Proteomes" id="UP000094893">
    <property type="component" value="Unassembled WGS sequence"/>
</dbReference>
<evidence type="ECO:0000256" key="3">
    <source>
        <dbReference type="ARBA" id="ARBA00022748"/>
    </source>
</evidence>
<evidence type="ECO:0000313" key="8">
    <source>
        <dbReference type="EMBL" id="OCX75476.1"/>
    </source>
</evidence>
<evidence type="ECO:0000259" key="7">
    <source>
        <dbReference type="Pfam" id="PF05140"/>
    </source>
</evidence>
<dbReference type="PANTHER" id="PTHR31566">
    <property type="entry name" value="CYTOCHROME C BIOGENESIS PROTEIN CCS1, CHLOROPLASTIC"/>
    <property type="match status" value="1"/>
</dbReference>
<organism evidence="8 9">
    <name type="scientific">Acidithiobacillus thiooxidans</name>
    <name type="common">Thiobacillus thiooxidans</name>
    <dbReference type="NCBI Taxonomy" id="930"/>
    <lineage>
        <taxon>Bacteria</taxon>
        <taxon>Pseudomonadati</taxon>
        <taxon>Pseudomonadota</taxon>
        <taxon>Acidithiobacillia</taxon>
        <taxon>Acidithiobacillales</taxon>
        <taxon>Acidithiobacillaceae</taxon>
        <taxon>Acidithiobacillus</taxon>
    </lineage>
</organism>
<keyword evidence="4 6" id="KW-1133">Transmembrane helix</keyword>
<dbReference type="PANTHER" id="PTHR31566:SF0">
    <property type="entry name" value="CYTOCHROME C BIOGENESIS PROTEIN CCS1, CHLOROPLASTIC"/>
    <property type="match status" value="1"/>
</dbReference>
<dbReference type="InterPro" id="IPR007816">
    <property type="entry name" value="ResB-like_domain"/>
</dbReference>
<dbReference type="InterPro" id="IPR023494">
    <property type="entry name" value="Cyt_c_bgen_Ccs1/CcsB/ResB"/>
</dbReference>
<protein>
    <submittedName>
        <fullName evidence="8">Cytochrome C biogenesis protein ResB</fullName>
    </submittedName>
</protein>
<dbReference type="Pfam" id="PF05140">
    <property type="entry name" value="ResB"/>
    <property type="match status" value="1"/>
</dbReference>
<sequence length="604" mass="68298">MLETQASVFTEPLSFRIIFRVLGSMRLAVHLLLFVAIASIIGTILPQQEVYTDYLHQFGTFWFTVFGNLDLYDVYRCGWYMGIVAFLIVSTTVCVFRNAPSMLREMRHVKSNPSESFLQSRPEQFESFSSKSDIESAQSATATLSDFGYQARVLKTSTGDSVIFAQKGRFYRTGYLLTHVGIVLFCAGALYNANLPLKWAEWTGTVHPEKNFDLPLSKIPQSSWLSSTSSAFRGIITIPVGQTVNAMFELVGDGFLVQHLPFMLRLDAFKVTHYSNGLAKDFVSTISLYHHDGKKFKTGIVRVNHPMSVDGVQIYQSSYSDSASKLHLHNYLLSAPALPPAAISTSVGEHLKTFGSQYAISITDFKTQNVIPRKAVGLSPGPDHGMINMGPTVSYLVNNDRDHTRIILKSYMKAFSRHGEAYRLIAFRANGSSAYHYLTIPQGPEHGIHLFMTYLGDLEQAARNGENASKTVFISNLNKAEAQTQVFLTPHEMDDFLQSSLKAMQELRAYPLPFLTVFHDYDLHWSAGLEITRYPGMKVIYVACFALVFGIFILFYVPRRRIWIQMSEDDDKGRRLKLFGDSSRNEEDFHRDMEELNDKLQERL</sequence>
<evidence type="ECO:0000256" key="1">
    <source>
        <dbReference type="ARBA" id="ARBA00004141"/>
    </source>
</evidence>
<comment type="caution">
    <text evidence="8">The sequence shown here is derived from an EMBL/GenBank/DDBJ whole genome shotgun (WGS) entry which is preliminary data.</text>
</comment>
<feature type="domain" description="ResB-like" evidence="7">
    <location>
        <begin position="25"/>
        <end position="593"/>
    </location>
</feature>
<evidence type="ECO:0000256" key="6">
    <source>
        <dbReference type="SAM" id="Phobius"/>
    </source>
</evidence>
<dbReference type="STRING" id="930.GCA_002079865_01204"/>
<evidence type="ECO:0000313" key="9">
    <source>
        <dbReference type="Proteomes" id="UP000094893"/>
    </source>
</evidence>
<keyword evidence="2 6" id="KW-0812">Transmembrane</keyword>
<reference evidence="8 9" key="1">
    <citation type="journal article" date="2016" name="Int. J. Mol. Sci.">
        <title>Comparative genomics of the extreme acidophile Acidithiobacillus thiooxidans reveals intraspecific divergence and niche adaptation.</title>
        <authorList>
            <person name="Zhang X."/>
            <person name="Feng X."/>
            <person name="Tao J."/>
            <person name="Ma L."/>
            <person name="Xiao Y."/>
            <person name="Liang Y."/>
            <person name="Liu X."/>
            <person name="Yin H."/>
        </authorList>
    </citation>
    <scope>NUCLEOTIDE SEQUENCE [LARGE SCALE GENOMIC DNA]</scope>
    <source>
        <strain evidence="8 9">A02</strain>
    </source>
</reference>